<proteinExistence type="predicted"/>
<name>A0A1R4I7H0_9GAMM</name>
<accession>A0A1R4I7H0</accession>
<organism evidence="1 2">
    <name type="scientific">Halomonas citrativorans</name>
    <dbReference type="NCBI Taxonomy" id="2742612"/>
    <lineage>
        <taxon>Bacteria</taxon>
        <taxon>Pseudomonadati</taxon>
        <taxon>Pseudomonadota</taxon>
        <taxon>Gammaproteobacteria</taxon>
        <taxon>Oceanospirillales</taxon>
        <taxon>Halomonadaceae</taxon>
        <taxon>Halomonas</taxon>
    </lineage>
</organism>
<reference evidence="1 2" key="1">
    <citation type="submission" date="2017-02" db="EMBL/GenBank/DDBJ databases">
        <authorList>
            <person name="Dridi B."/>
        </authorList>
    </citation>
    <scope>NUCLEOTIDE SEQUENCE [LARGE SCALE GENOMIC DNA]</scope>
    <source>
        <strain evidence="1 2">JB380</strain>
    </source>
</reference>
<evidence type="ECO:0000313" key="1">
    <source>
        <dbReference type="EMBL" id="SJN15243.1"/>
    </source>
</evidence>
<protein>
    <submittedName>
        <fullName evidence="1">Uncharacterized protein</fullName>
    </submittedName>
</protein>
<dbReference type="EMBL" id="FUKM01000064">
    <property type="protein sequence ID" value="SJN15243.1"/>
    <property type="molecule type" value="Genomic_DNA"/>
</dbReference>
<comment type="caution">
    <text evidence="1">The sequence shown here is derived from an EMBL/GenBank/DDBJ whole genome shotgun (WGS) entry which is preliminary data.</text>
</comment>
<gene>
    <name evidence="1" type="ORF">CZ787_19180</name>
</gene>
<sequence>MRGLERAKEQCLLAAACQNIKRIAQARWRWLFLRILRHLRAHMAYQRAREEATKTMDQLRSAVGLGRFV</sequence>
<dbReference type="AlphaFoldDB" id="A0A1R4I7H0"/>
<dbReference type="Proteomes" id="UP000196331">
    <property type="component" value="Unassembled WGS sequence"/>
</dbReference>
<evidence type="ECO:0000313" key="2">
    <source>
        <dbReference type="Proteomes" id="UP000196331"/>
    </source>
</evidence>